<dbReference type="CDD" id="cd03399">
    <property type="entry name" value="SPFH_flotillin"/>
    <property type="match status" value="1"/>
</dbReference>
<dbReference type="STRING" id="4081.A0A3Q7F3R3"/>
<dbReference type="Proteomes" id="UP000004994">
    <property type="component" value="Chromosome 1"/>
</dbReference>
<dbReference type="PaxDb" id="4081-Solyc01g089910.2.1"/>
<evidence type="ECO:0000313" key="5">
    <source>
        <dbReference type="EnsemblPlants" id="Solyc01g089910.3.1"/>
    </source>
</evidence>
<keyword evidence="3" id="KW-1003">Cell membrane</keyword>
<reference evidence="5" key="2">
    <citation type="submission" date="2019-01" db="UniProtKB">
        <authorList>
            <consortium name="EnsemblPlants"/>
        </authorList>
    </citation>
    <scope>IDENTIFICATION</scope>
    <source>
        <strain evidence="5">cv. Heinz 1706</strain>
    </source>
</reference>
<dbReference type="PANTHER" id="PTHR13806">
    <property type="entry name" value="FLOTILLIN-RELATED"/>
    <property type="match status" value="1"/>
</dbReference>
<dbReference type="Gramene" id="Solyc01g089910.3.1">
    <property type="protein sequence ID" value="Solyc01g089910.3.1"/>
    <property type="gene ID" value="Solyc01g089910.3"/>
</dbReference>
<dbReference type="Gene3D" id="3.30.479.30">
    <property type="entry name" value="Band 7 domain"/>
    <property type="match status" value="1"/>
</dbReference>
<dbReference type="InParanoid" id="A0A3Q7F3R3"/>
<evidence type="ECO:0000256" key="1">
    <source>
        <dbReference type="ARBA" id="ARBA00007161"/>
    </source>
</evidence>
<organism evidence="5">
    <name type="scientific">Solanum lycopersicum</name>
    <name type="common">Tomato</name>
    <name type="synonym">Lycopersicon esculentum</name>
    <dbReference type="NCBI Taxonomy" id="4081"/>
    <lineage>
        <taxon>Eukaryota</taxon>
        <taxon>Viridiplantae</taxon>
        <taxon>Streptophyta</taxon>
        <taxon>Embryophyta</taxon>
        <taxon>Tracheophyta</taxon>
        <taxon>Spermatophyta</taxon>
        <taxon>Magnoliopsida</taxon>
        <taxon>eudicotyledons</taxon>
        <taxon>Gunneridae</taxon>
        <taxon>Pentapetalae</taxon>
        <taxon>asterids</taxon>
        <taxon>lamiids</taxon>
        <taxon>Solanales</taxon>
        <taxon>Solanaceae</taxon>
        <taxon>Solanoideae</taxon>
        <taxon>Solaneae</taxon>
        <taxon>Solanum</taxon>
        <taxon>Solanum subgen. Lycopersicon</taxon>
    </lineage>
</organism>
<dbReference type="Pfam" id="PF01145">
    <property type="entry name" value="Band_7"/>
    <property type="match status" value="1"/>
</dbReference>
<dbReference type="InterPro" id="IPR027705">
    <property type="entry name" value="Flotillin_fam"/>
</dbReference>
<dbReference type="OMA" id="GGTNGQM"/>
<dbReference type="GO" id="GO:0005901">
    <property type="term" value="C:caveola"/>
    <property type="evidence" value="ECO:0007669"/>
    <property type="project" value="UniProtKB-SubCell"/>
</dbReference>
<proteinExistence type="inferred from homology"/>
<dbReference type="EnsemblPlants" id="Solyc01g089910.3.1">
    <property type="protein sequence ID" value="Solyc01g089910.3.1"/>
    <property type="gene ID" value="Solyc01g089910.3"/>
</dbReference>
<dbReference type="GO" id="GO:0005886">
    <property type="term" value="C:plasma membrane"/>
    <property type="evidence" value="ECO:0000318"/>
    <property type="project" value="GO_Central"/>
</dbReference>
<reference evidence="5" key="1">
    <citation type="journal article" date="2012" name="Nature">
        <title>The tomato genome sequence provides insights into fleshy fruit evolution.</title>
        <authorList>
            <consortium name="Tomato Genome Consortium"/>
        </authorList>
    </citation>
    <scope>NUCLEOTIDE SEQUENCE [LARGE SCALE GENOMIC DNA]</scope>
    <source>
        <strain evidence="5">cv. Heinz 1706</strain>
    </source>
</reference>
<sequence length="537" mass="59444">MGSKVRRDYPKEDFLRYSNFEKKGQELFGEDQGTANMMYRVARASEFLVITGIGINELKITKKALVWPLQKCRIIDVTPVNYTFEVNAMSAEKLPFLLPAVFTIGPCVDDRERLNKYAKLLSHHERDSHDVKDLVQGVIEGETRVLAASMTMEEIFKGTKDFKKEVFDKVQLELNQFGLLIYNANIKQLVDVQGHEYFSYLGQKTQMEAANQAKIDVSEARMKGEIGAKEREGLTRQNAAKIDAETKIISTQRDGDGKKEEVKVKTDVKIYENQREAEVAEANSVLATKKAGWSQQAKMAEIEAQKAVAIREAVLQQEVERKNALTKTESLKAQHLSKATVDYEIKASSSCHNTSLLVQEANSVLYKKQKEAEAVLYENRKTAEAKKLAAEAQTYAVQLAADAALYAEKKEAEGLKGIAEAEGVYVRSLMSALGGNYNALRDYMMIEKGMFKDIAKFNAEAIKGLQPKISIWSNGGTNGQMVDGTSSGHAGIKELASIYQALPPLLETVHEQTGMSPPAWMGSLSVSANPASSSQSA</sequence>
<evidence type="ECO:0000256" key="2">
    <source>
        <dbReference type="ARBA" id="ARBA00023136"/>
    </source>
</evidence>
<comment type="similarity">
    <text evidence="1 3">Belongs to the band 7/mec-2 family. Flotillin subfamily.</text>
</comment>
<comment type="subcellular location">
    <subcellularLocation>
        <location evidence="3">Cell membrane</location>
        <topology evidence="3">Lipid-anchor</topology>
    </subcellularLocation>
    <subcellularLocation>
        <location evidence="3">Membrane</location>
        <location evidence="3">Caveola</location>
    </subcellularLocation>
</comment>
<accession>A0A3Q7F3R3</accession>
<dbReference type="InterPro" id="IPR036013">
    <property type="entry name" value="Band_7/SPFH_dom_sf"/>
</dbReference>
<dbReference type="GO" id="GO:0044853">
    <property type="term" value="C:plasma membrane raft"/>
    <property type="evidence" value="ECO:0000318"/>
    <property type="project" value="GO_Central"/>
</dbReference>
<dbReference type="InterPro" id="IPR001107">
    <property type="entry name" value="Band_7"/>
</dbReference>
<name>A0A3Q7F3R3_SOLLC</name>
<evidence type="ECO:0000313" key="6">
    <source>
        <dbReference type="Proteomes" id="UP000004994"/>
    </source>
</evidence>
<keyword evidence="2 3" id="KW-0472">Membrane</keyword>
<feature type="domain" description="Band 7" evidence="4">
    <location>
        <begin position="65"/>
        <end position="220"/>
    </location>
</feature>
<evidence type="ECO:0000259" key="4">
    <source>
        <dbReference type="Pfam" id="PF01145"/>
    </source>
</evidence>
<evidence type="ECO:0000256" key="3">
    <source>
        <dbReference type="RuleBase" id="RU366054"/>
    </source>
</evidence>
<dbReference type="PANTHER" id="PTHR13806:SF34">
    <property type="entry name" value="FLOTILLIN-LIKE"/>
    <property type="match status" value="1"/>
</dbReference>
<dbReference type="SUPFAM" id="SSF117892">
    <property type="entry name" value="Band 7/SPFH domain"/>
    <property type="match status" value="1"/>
</dbReference>
<dbReference type="AlphaFoldDB" id="A0A3Q7F3R3"/>
<protein>
    <recommendedName>
        <fullName evidence="3">Flotillin-like</fullName>
    </recommendedName>
</protein>
<keyword evidence="6" id="KW-1185">Reference proteome</keyword>